<dbReference type="Proteomes" id="UP000225740">
    <property type="component" value="Unassembled WGS sequence"/>
</dbReference>
<protein>
    <submittedName>
        <fullName evidence="1">Uncharacterized protein</fullName>
    </submittedName>
</protein>
<dbReference type="EMBL" id="NIZW01000053">
    <property type="protein sequence ID" value="PHQ31408.1"/>
    <property type="molecule type" value="Genomic_DNA"/>
</dbReference>
<name>A0A2G1VXA2_9BACT</name>
<evidence type="ECO:0000313" key="2">
    <source>
        <dbReference type="Proteomes" id="UP000225740"/>
    </source>
</evidence>
<gene>
    <name evidence="1" type="ORF">CEE69_31310</name>
</gene>
<evidence type="ECO:0000313" key="1">
    <source>
        <dbReference type="EMBL" id="PHQ31408.1"/>
    </source>
</evidence>
<keyword evidence="2" id="KW-1185">Reference proteome</keyword>
<reference evidence="1 2" key="1">
    <citation type="submission" date="2017-06" db="EMBL/GenBank/DDBJ databases">
        <title>Description of Rhodopirellula bahusiensis sp. nov.</title>
        <authorList>
            <person name="Kizina J."/>
            <person name="Harder J."/>
        </authorList>
    </citation>
    <scope>NUCLEOTIDE SEQUENCE [LARGE SCALE GENOMIC DNA]</scope>
    <source>
        <strain evidence="1 2">SWK21</strain>
    </source>
</reference>
<organism evidence="1 2">
    <name type="scientific">Rhodopirellula bahusiensis</name>
    <dbReference type="NCBI Taxonomy" id="2014065"/>
    <lineage>
        <taxon>Bacteria</taxon>
        <taxon>Pseudomonadati</taxon>
        <taxon>Planctomycetota</taxon>
        <taxon>Planctomycetia</taxon>
        <taxon>Pirellulales</taxon>
        <taxon>Pirellulaceae</taxon>
        <taxon>Rhodopirellula</taxon>
    </lineage>
</organism>
<proteinExistence type="predicted"/>
<accession>A0A2G1VXA2</accession>
<comment type="caution">
    <text evidence="1">The sequence shown here is derived from an EMBL/GenBank/DDBJ whole genome shotgun (WGS) entry which is preliminary data.</text>
</comment>
<dbReference type="AlphaFoldDB" id="A0A2G1VXA2"/>
<sequence>MAIRRQSKKPTFKLDWRAEIGDLDEPGDYFASFHAKLIGATFDGIHFPAGTTQRDAVDQMTCYVHDADKYRFSKRKDSVAMLPPSTKAK</sequence>